<sequence length="15" mass="1603">MICPLSLKLSPEGSQ</sequence>
<proteinExistence type="predicted"/>
<evidence type="ECO:0000313" key="1">
    <source>
        <dbReference type="EMBL" id="MBW93241.1"/>
    </source>
</evidence>
<protein>
    <submittedName>
        <fullName evidence="1">Uncharacterized protein MANES_07G130200</fullName>
    </submittedName>
</protein>
<dbReference type="EMBL" id="GGEC01012758">
    <property type="protein sequence ID" value="MBW93241.1"/>
    <property type="molecule type" value="Transcribed_RNA"/>
</dbReference>
<accession>A0A2P2JIF4</accession>
<name>A0A2P2JIF4_RHIMU</name>
<organism evidence="1">
    <name type="scientific">Rhizophora mucronata</name>
    <name type="common">Asiatic mangrove</name>
    <dbReference type="NCBI Taxonomy" id="61149"/>
    <lineage>
        <taxon>Eukaryota</taxon>
        <taxon>Viridiplantae</taxon>
        <taxon>Streptophyta</taxon>
        <taxon>Embryophyta</taxon>
        <taxon>Tracheophyta</taxon>
        <taxon>Spermatophyta</taxon>
        <taxon>Magnoliopsida</taxon>
        <taxon>eudicotyledons</taxon>
        <taxon>Gunneridae</taxon>
        <taxon>Pentapetalae</taxon>
        <taxon>rosids</taxon>
        <taxon>fabids</taxon>
        <taxon>Malpighiales</taxon>
        <taxon>Rhizophoraceae</taxon>
        <taxon>Rhizophora</taxon>
    </lineage>
</organism>
<reference evidence="1" key="1">
    <citation type="submission" date="2018-02" db="EMBL/GenBank/DDBJ databases">
        <title>Rhizophora mucronata_Transcriptome.</title>
        <authorList>
            <person name="Meera S.P."/>
            <person name="Sreeshan A."/>
            <person name="Augustine A."/>
        </authorList>
    </citation>
    <scope>NUCLEOTIDE SEQUENCE</scope>
    <source>
        <tissue evidence="1">Leaf</tissue>
    </source>
</reference>